<evidence type="ECO:0000313" key="3">
    <source>
        <dbReference type="Proteomes" id="UP001251948"/>
    </source>
</evidence>
<name>A0AAJ2JC35_STEMA</name>
<sequence length="288" mass="32415">MSDENNALEQGGGEAVAATQPKNDAEAATQEQAATQEAEKAKEAEAKKAEEEASKRRNRTSQYIDGLKNRASAAERENAEMRKRIEAIESRFPKQEAKPPTMETAGYDPEELARQTARYEVQQARQQWEEQQKSESAARSEQEKVQAYIHRAQAFTSQNPDFEEVVGSIPQQFLIPELQKAVIAHERGPEIAYRLAQNEDELFQLATTRPELIDWAVARFASRLDAAPPQQEAEPAPPAFAPTPTNKPISQAPAPAPRVSGRAPTETPPEKLTDDDWYRRDREQRRKR</sequence>
<organism evidence="2 3">
    <name type="scientific">Stenotrophomonas maltophilia</name>
    <name type="common">Pseudomonas maltophilia</name>
    <name type="synonym">Xanthomonas maltophilia</name>
    <dbReference type="NCBI Taxonomy" id="40324"/>
    <lineage>
        <taxon>Bacteria</taxon>
        <taxon>Pseudomonadati</taxon>
        <taxon>Pseudomonadota</taxon>
        <taxon>Gammaproteobacteria</taxon>
        <taxon>Lysobacterales</taxon>
        <taxon>Lysobacteraceae</taxon>
        <taxon>Stenotrophomonas</taxon>
        <taxon>Stenotrophomonas maltophilia group</taxon>
    </lineage>
</organism>
<evidence type="ECO:0000256" key="1">
    <source>
        <dbReference type="SAM" id="MobiDB-lite"/>
    </source>
</evidence>
<protein>
    <recommendedName>
        <fullName evidence="4">Scaffolding protein</fullName>
    </recommendedName>
</protein>
<feature type="compositionally biased region" description="Low complexity" evidence="1">
    <location>
        <begin position="26"/>
        <end position="36"/>
    </location>
</feature>
<evidence type="ECO:0000313" key="2">
    <source>
        <dbReference type="EMBL" id="MDT3468926.1"/>
    </source>
</evidence>
<proteinExistence type="predicted"/>
<feature type="region of interest" description="Disordered" evidence="1">
    <location>
        <begin position="226"/>
        <end position="288"/>
    </location>
</feature>
<feature type="compositionally biased region" description="Basic and acidic residues" evidence="1">
    <location>
        <begin position="73"/>
        <end position="97"/>
    </location>
</feature>
<dbReference type="AlphaFoldDB" id="A0AAJ2JC35"/>
<feature type="region of interest" description="Disordered" evidence="1">
    <location>
        <begin position="1"/>
        <end position="108"/>
    </location>
</feature>
<feature type="compositionally biased region" description="Basic and acidic residues" evidence="1">
    <location>
        <begin position="127"/>
        <end position="144"/>
    </location>
</feature>
<evidence type="ECO:0008006" key="4">
    <source>
        <dbReference type="Google" id="ProtNLM"/>
    </source>
</evidence>
<gene>
    <name evidence="2" type="ORF">ROV92_13130</name>
</gene>
<dbReference type="RefSeq" id="WP_312562656.1">
    <property type="nucleotide sequence ID" value="NZ_JAVSKO010000005.1"/>
</dbReference>
<feature type="compositionally biased region" description="Basic and acidic residues" evidence="1">
    <location>
        <begin position="37"/>
        <end position="55"/>
    </location>
</feature>
<feature type="region of interest" description="Disordered" evidence="1">
    <location>
        <begin position="124"/>
        <end position="145"/>
    </location>
</feature>
<feature type="compositionally biased region" description="Basic and acidic residues" evidence="1">
    <location>
        <begin position="268"/>
        <end position="288"/>
    </location>
</feature>
<comment type="caution">
    <text evidence="2">The sequence shown here is derived from an EMBL/GenBank/DDBJ whole genome shotgun (WGS) entry which is preliminary data.</text>
</comment>
<reference evidence="2" key="1">
    <citation type="submission" date="2023-07" db="EMBL/GenBank/DDBJ databases">
        <title>Comparative genomics of clinical Stenotrophomonas maltophilia isolates reveals regions of diversity which correlate with colonization and persistence in vivo.</title>
        <authorList>
            <person name="Mcdaniel M.S."/>
            <person name="Swords W.E."/>
            <person name="Sumpter N.A."/>
            <person name="Lindgren N.R."/>
            <person name="Billiot C.E."/>
        </authorList>
    </citation>
    <scope>NUCLEOTIDE SEQUENCE</scope>
    <source>
        <strain evidence="2">Ism4</strain>
    </source>
</reference>
<dbReference type="EMBL" id="JAVSKO010000005">
    <property type="protein sequence ID" value="MDT3468926.1"/>
    <property type="molecule type" value="Genomic_DNA"/>
</dbReference>
<accession>A0AAJ2JC35</accession>
<dbReference type="Proteomes" id="UP001251948">
    <property type="component" value="Unassembled WGS sequence"/>
</dbReference>